<organism evidence="1 2">
    <name type="scientific">Mucuna pruriens</name>
    <name type="common">Velvet bean</name>
    <name type="synonym">Dolichos pruriens</name>
    <dbReference type="NCBI Taxonomy" id="157652"/>
    <lineage>
        <taxon>Eukaryota</taxon>
        <taxon>Viridiplantae</taxon>
        <taxon>Streptophyta</taxon>
        <taxon>Embryophyta</taxon>
        <taxon>Tracheophyta</taxon>
        <taxon>Spermatophyta</taxon>
        <taxon>Magnoliopsida</taxon>
        <taxon>eudicotyledons</taxon>
        <taxon>Gunneridae</taxon>
        <taxon>Pentapetalae</taxon>
        <taxon>rosids</taxon>
        <taxon>fabids</taxon>
        <taxon>Fabales</taxon>
        <taxon>Fabaceae</taxon>
        <taxon>Papilionoideae</taxon>
        <taxon>50 kb inversion clade</taxon>
        <taxon>NPAAA clade</taxon>
        <taxon>indigoferoid/millettioid clade</taxon>
        <taxon>Phaseoleae</taxon>
        <taxon>Mucuna</taxon>
    </lineage>
</organism>
<sequence>MACELRWPLSWIDNVASAMGPPLLGCAYSELLGYKAWPGCDGVVELKDEHTNNTFQVNGHQIKLYHEGPTSIAVGSNSEPWRIDFSSLTGNKIFASLGSRRFGIVLGVSYDQVYGGAPRSKARILYAKGMKKKSKKQV</sequence>
<proteinExistence type="predicted"/>
<accession>A0A371HRV3</accession>
<gene>
    <name evidence="1" type="ORF">CR513_10621</name>
</gene>
<evidence type="ECO:0000313" key="1">
    <source>
        <dbReference type="EMBL" id="RDY05531.1"/>
    </source>
</evidence>
<dbReference type="EMBL" id="QJKJ01001861">
    <property type="protein sequence ID" value="RDY05531.1"/>
    <property type="molecule type" value="Genomic_DNA"/>
</dbReference>
<comment type="caution">
    <text evidence="1">The sequence shown here is derived from an EMBL/GenBank/DDBJ whole genome shotgun (WGS) entry which is preliminary data.</text>
</comment>
<dbReference type="Proteomes" id="UP000257109">
    <property type="component" value="Unassembled WGS sequence"/>
</dbReference>
<dbReference type="AlphaFoldDB" id="A0A371HRV3"/>
<evidence type="ECO:0000313" key="2">
    <source>
        <dbReference type="Proteomes" id="UP000257109"/>
    </source>
</evidence>
<name>A0A371HRV3_MUCPR</name>
<reference evidence="1" key="1">
    <citation type="submission" date="2018-05" db="EMBL/GenBank/DDBJ databases">
        <title>Draft genome of Mucuna pruriens seed.</title>
        <authorList>
            <person name="Nnadi N.E."/>
            <person name="Vos R."/>
            <person name="Hasami M.H."/>
            <person name="Devisetty U.K."/>
            <person name="Aguiy J.C."/>
        </authorList>
    </citation>
    <scope>NUCLEOTIDE SEQUENCE [LARGE SCALE GENOMIC DNA]</scope>
    <source>
        <strain evidence="1">JCA_2017</strain>
    </source>
</reference>
<keyword evidence="2" id="KW-1185">Reference proteome</keyword>
<feature type="non-terminal residue" evidence="1">
    <location>
        <position position="1"/>
    </location>
</feature>
<protein>
    <submittedName>
        <fullName evidence="1">Uncharacterized protein</fullName>
    </submittedName>
</protein>